<sequence length="77" mass="8141">MTAGSRQKVDLSGLNEPLIRISGHIVDVSAQSFRVAGLSPYVKLGDCVVCDGPEGEELGEVVRVEEASATVKPFAVR</sequence>
<proteinExistence type="predicted"/>
<dbReference type="Proteomes" id="UP000078529">
    <property type="component" value="Unassembled WGS sequence"/>
</dbReference>
<comment type="caution">
    <text evidence="1">The sequence shown here is derived from an EMBL/GenBank/DDBJ whole genome shotgun (WGS) entry which is preliminary data.</text>
</comment>
<protein>
    <recommendedName>
        <fullName evidence="3">ATPase F1/V1/A1 complex alpha/beta subunit N-terminal domain-containing protein</fullName>
    </recommendedName>
</protein>
<organism evidence="1 2">
    <name type="scientific">Aureimonas ureilytica</name>
    <dbReference type="NCBI Taxonomy" id="401562"/>
    <lineage>
        <taxon>Bacteria</taxon>
        <taxon>Pseudomonadati</taxon>
        <taxon>Pseudomonadota</taxon>
        <taxon>Alphaproteobacteria</taxon>
        <taxon>Hyphomicrobiales</taxon>
        <taxon>Aurantimonadaceae</taxon>
        <taxon>Aureimonas</taxon>
    </lineage>
</organism>
<name>A0A175RGR6_9HYPH</name>
<evidence type="ECO:0008006" key="3">
    <source>
        <dbReference type="Google" id="ProtNLM"/>
    </source>
</evidence>
<feature type="non-terminal residue" evidence="1">
    <location>
        <position position="77"/>
    </location>
</feature>
<gene>
    <name evidence="1" type="ORF">NS365_23140</name>
</gene>
<evidence type="ECO:0000313" key="1">
    <source>
        <dbReference type="EMBL" id="KTQ98910.1"/>
    </source>
</evidence>
<accession>A0A175RGR6</accession>
<dbReference type="EMBL" id="LDQA01000140">
    <property type="protein sequence ID" value="KTQ98910.1"/>
    <property type="molecule type" value="Genomic_DNA"/>
</dbReference>
<evidence type="ECO:0000313" key="2">
    <source>
        <dbReference type="Proteomes" id="UP000078529"/>
    </source>
</evidence>
<keyword evidence="2" id="KW-1185">Reference proteome</keyword>
<dbReference type="AlphaFoldDB" id="A0A175RGR6"/>
<reference evidence="1 2" key="1">
    <citation type="journal article" date="2016" name="Front. Microbiol.">
        <title>Genomic Resource of Rice Seed Associated Bacteria.</title>
        <authorList>
            <person name="Midha S."/>
            <person name="Bansal K."/>
            <person name="Sharma S."/>
            <person name="Kumar N."/>
            <person name="Patil P.P."/>
            <person name="Chaudhry V."/>
            <person name="Patil P.B."/>
        </authorList>
    </citation>
    <scope>NUCLEOTIDE SEQUENCE [LARGE SCALE GENOMIC DNA]</scope>
    <source>
        <strain evidence="1 2">NS365</strain>
    </source>
</reference>
<dbReference type="PATRIC" id="fig|401562.4.peg.822"/>